<dbReference type="GO" id="GO:0005975">
    <property type="term" value="P:carbohydrate metabolic process"/>
    <property type="evidence" value="ECO:0007669"/>
    <property type="project" value="InterPro"/>
</dbReference>
<dbReference type="Pfam" id="PF00923">
    <property type="entry name" value="TAL_FSA"/>
    <property type="match status" value="1"/>
</dbReference>
<dbReference type="Proteomes" id="UP001218188">
    <property type="component" value="Unassembled WGS sequence"/>
</dbReference>
<accession>A0AAD6SRQ6</accession>
<dbReference type="AlphaFoldDB" id="A0AAD6SRQ6"/>
<sequence length="286" mass="31205">PHLAFVDPRRNDDMPGMVGSARRLVALFRARGVGAEKIIISIPATEDGVSAAKALEAEGIHTNLILVAGLMHAAVCAQAGATAISIAVGPLLQFHERKRKTDYHEFKPEAHPGIEVIQATLEYFKLHEIRTRLVGRDFRQLAELSALPGFDAVCLSKEQLLEAARYLVDLDRTGPPQHQASMRARQAQHPSRLLEQLDAFMQLLSGAARRTLAAQLYPALGRMELQMAGIELAVREEVVWQLAVKTTDLAGLYDALRGTPPSSPKKLKKTRRTGDCEAAASESLPA</sequence>
<dbReference type="EMBL" id="JARJCM010000089">
    <property type="protein sequence ID" value="KAJ7030612.1"/>
    <property type="molecule type" value="Genomic_DNA"/>
</dbReference>
<dbReference type="PANTHER" id="PTHR10683">
    <property type="entry name" value="TRANSALDOLASE"/>
    <property type="match status" value="1"/>
</dbReference>
<dbReference type="PANTHER" id="PTHR10683:SF18">
    <property type="entry name" value="TRANSALDOLASE"/>
    <property type="match status" value="1"/>
</dbReference>
<evidence type="ECO:0008006" key="5">
    <source>
        <dbReference type="Google" id="ProtNLM"/>
    </source>
</evidence>
<dbReference type="InterPro" id="IPR001585">
    <property type="entry name" value="TAL/FSA"/>
</dbReference>
<evidence type="ECO:0000256" key="2">
    <source>
        <dbReference type="SAM" id="MobiDB-lite"/>
    </source>
</evidence>
<feature type="region of interest" description="Disordered" evidence="2">
    <location>
        <begin position="259"/>
        <end position="286"/>
    </location>
</feature>
<dbReference type="InterPro" id="IPR013785">
    <property type="entry name" value="Aldolase_TIM"/>
</dbReference>
<organism evidence="3 4">
    <name type="scientific">Mycena alexandri</name>
    <dbReference type="NCBI Taxonomy" id="1745969"/>
    <lineage>
        <taxon>Eukaryota</taxon>
        <taxon>Fungi</taxon>
        <taxon>Dikarya</taxon>
        <taxon>Basidiomycota</taxon>
        <taxon>Agaricomycotina</taxon>
        <taxon>Agaricomycetes</taxon>
        <taxon>Agaricomycetidae</taxon>
        <taxon>Agaricales</taxon>
        <taxon>Marasmiineae</taxon>
        <taxon>Mycenaceae</taxon>
        <taxon>Mycena</taxon>
    </lineage>
</organism>
<evidence type="ECO:0000313" key="3">
    <source>
        <dbReference type="EMBL" id="KAJ7030612.1"/>
    </source>
</evidence>
<dbReference type="Gene3D" id="3.20.20.70">
    <property type="entry name" value="Aldolase class I"/>
    <property type="match status" value="1"/>
</dbReference>
<reference evidence="3" key="1">
    <citation type="submission" date="2023-03" db="EMBL/GenBank/DDBJ databases">
        <title>Massive genome expansion in bonnet fungi (Mycena s.s.) driven by repeated elements and novel gene families across ecological guilds.</title>
        <authorList>
            <consortium name="Lawrence Berkeley National Laboratory"/>
            <person name="Harder C.B."/>
            <person name="Miyauchi S."/>
            <person name="Viragh M."/>
            <person name="Kuo A."/>
            <person name="Thoen E."/>
            <person name="Andreopoulos B."/>
            <person name="Lu D."/>
            <person name="Skrede I."/>
            <person name="Drula E."/>
            <person name="Henrissat B."/>
            <person name="Morin E."/>
            <person name="Kohler A."/>
            <person name="Barry K."/>
            <person name="LaButti K."/>
            <person name="Morin E."/>
            <person name="Salamov A."/>
            <person name="Lipzen A."/>
            <person name="Mereny Z."/>
            <person name="Hegedus B."/>
            <person name="Baldrian P."/>
            <person name="Stursova M."/>
            <person name="Weitz H."/>
            <person name="Taylor A."/>
            <person name="Grigoriev I.V."/>
            <person name="Nagy L.G."/>
            <person name="Martin F."/>
            <person name="Kauserud H."/>
        </authorList>
    </citation>
    <scope>NUCLEOTIDE SEQUENCE</scope>
    <source>
        <strain evidence="3">CBHHK200</strain>
    </source>
</reference>
<name>A0AAD6SRQ6_9AGAR</name>
<gene>
    <name evidence="3" type="ORF">C8F04DRAFT_961349</name>
</gene>
<protein>
    <recommendedName>
        <fullName evidence="5">Transaldolase</fullName>
    </recommendedName>
</protein>
<evidence type="ECO:0000256" key="1">
    <source>
        <dbReference type="ARBA" id="ARBA00023270"/>
    </source>
</evidence>
<evidence type="ECO:0000313" key="4">
    <source>
        <dbReference type="Proteomes" id="UP001218188"/>
    </source>
</evidence>
<proteinExistence type="predicted"/>
<dbReference type="SUPFAM" id="SSF51569">
    <property type="entry name" value="Aldolase"/>
    <property type="match status" value="1"/>
</dbReference>
<keyword evidence="1" id="KW-0704">Schiff base</keyword>
<comment type="caution">
    <text evidence="3">The sequence shown here is derived from an EMBL/GenBank/DDBJ whole genome shotgun (WGS) entry which is preliminary data.</text>
</comment>
<keyword evidence="4" id="KW-1185">Reference proteome</keyword>
<feature type="non-terminal residue" evidence="3">
    <location>
        <position position="286"/>
    </location>
</feature>